<dbReference type="AlphaFoldDB" id="A0A5J9TIV6"/>
<sequence>MEVVASAVLSEIVGRIFTYVIDSFLRSRGRGRDAHRQRLERLLLDIGAKVEEAEGRHITNLSLLAQLQAVTDAMHRGRFALEVADLDDEEEATTGKRKLAALRSPLNAVKRARLVLGGSATTEKRLAVVVEELEALTREYMGSFVEMVKGYPRRNNVPRPLTTTLFMDRCVFGRHVETEHVVAFLLQPAPRSTGLSALVVVGDFGVGKTTLVKHACDDERVRGHFAHVNWFDLFDVKDAGRQPGQPLTSAGDATTYLTGMRRILDEPRFRAVGRSLLVFDDFNCCPINESACATLLATNKLAEGSKLIFTTKNADLARIIGTVEPVVLRPLPEEEYWYYFKALALGGADPQEHQRIAAVGREISRHLGSSFLDARLLGDLLRANFDARFWRRVLAAVVKRQGSRTPALFLDDLLSITGWTWSGLTVHDVARLAGISSSGSTLARGDTQEAFTIHCAQACRELDTDRSFYIVFKKEGWAERSFAEDAILNGSDPRNGSSESYPIT</sequence>
<gene>
    <name evidence="2" type="ORF">EJB05_44817</name>
</gene>
<protein>
    <recommendedName>
        <fullName evidence="1">NB-ARC domain-containing protein</fullName>
    </recommendedName>
</protein>
<dbReference type="PANTHER" id="PTHR33377">
    <property type="entry name" value="OS10G0134700 PROTEIN-RELATED"/>
    <property type="match status" value="1"/>
</dbReference>
<dbReference type="SUPFAM" id="SSF52540">
    <property type="entry name" value="P-loop containing nucleoside triphosphate hydrolases"/>
    <property type="match status" value="1"/>
</dbReference>
<reference evidence="2 3" key="1">
    <citation type="journal article" date="2019" name="Sci. Rep.">
        <title>A high-quality genome of Eragrostis curvula grass provides insights into Poaceae evolution and supports new strategies to enhance forage quality.</title>
        <authorList>
            <person name="Carballo J."/>
            <person name="Santos B.A.C.M."/>
            <person name="Zappacosta D."/>
            <person name="Garbus I."/>
            <person name="Selva J.P."/>
            <person name="Gallo C.A."/>
            <person name="Diaz A."/>
            <person name="Albertini E."/>
            <person name="Caccamo M."/>
            <person name="Echenique V."/>
        </authorList>
    </citation>
    <scope>NUCLEOTIDE SEQUENCE [LARGE SCALE GENOMIC DNA]</scope>
    <source>
        <strain evidence="3">cv. Victoria</strain>
        <tissue evidence="2">Leaf</tissue>
    </source>
</reference>
<feature type="non-terminal residue" evidence="2">
    <location>
        <position position="1"/>
    </location>
</feature>
<evidence type="ECO:0000313" key="3">
    <source>
        <dbReference type="Proteomes" id="UP000324897"/>
    </source>
</evidence>
<dbReference type="Gramene" id="TVU11244">
    <property type="protein sequence ID" value="TVU11244"/>
    <property type="gene ID" value="EJB05_44817"/>
</dbReference>
<keyword evidence="3" id="KW-1185">Reference proteome</keyword>
<comment type="caution">
    <text evidence="2">The sequence shown here is derived from an EMBL/GenBank/DDBJ whole genome shotgun (WGS) entry which is preliminary data.</text>
</comment>
<dbReference type="EMBL" id="RWGY01000039">
    <property type="protein sequence ID" value="TVU11244.1"/>
    <property type="molecule type" value="Genomic_DNA"/>
</dbReference>
<evidence type="ECO:0000259" key="1">
    <source>
        <dbReference type="Pfam" id="PF00931"/>
    </source>
</evidence>
<feature type="domain" description="NB-ARC" evidence="1">
    <location>
        <begin position="193"/>
        <end position="344"/>
    </location>
</feature>
<dbReference type="PANTHER" id="PTHR33377:SF55">
    <property type="entry name" value="NB-ARC DOMAIN-CONTAINING PROTEIN"/>
    <property type="match status" value="1"/>
</dbReference>
<dbReference type="Gene3D" id="3.40.50.300">
    <property type="entry name" value="P-loop containing nucleotide triphosphate hydrolases"/>
    <property type="match status" value="1"/>
</dbReference>
<organism evidence="2 3">
    <name type="scientific">Eragrostis curvula</name>
    <name type="common">weeping love grass</name>
    <dbReference type="NCBI Taxonomy" id="38414"/>
    <lineage>
        <taxon>Eukaryota</taxon>
        <taxon>Viridiplantae</taxon>
        <taxon>Streptophyta</taxon>
        <taxon>Embryophyta</taxon>
        <taxon>Tracheophyta</taxon>
        <taxon>Spermatophyta</taxon>
        <taxon>Magnoliopsida</taxon>
        <taxon>Liliopsida</taxon>
        <taxon>Poales</taxon>
        <taxon>Poaceae</taxon>
        <taxon>PACMAD clade</taxon>
        <taxon>Chloridoideae</taxon>
        <taxon>Eragrostideae</taxon>
        <taxon>Eragrostidinae</taxon>
        <taxon>Eragrostis</taxon>
    </lineage>
</organism>
<name>A0A5J9TIV6_9POAL</name>
<dbReference type="InterPro" id="IPR027417">
    <property type="entry name" value="P-loop_NTPase"/>
</dbReference>
<dbReference type="GO" id="GO:0043531">
    <property type="term" value="F:ADP binding"/>
    <property type="evidence" value="ECO:0007669"/>
    <property type="project" value="InterPro"/>
</dbReference>
<dbReference type="InterPro" id="IPR002182">
    <property type="entry name" value="NB-ARC"/>
</dbReference>
<accession>A0A5J9TIV6</accession>
<dbReference type="OrthoDB" id="680616at2759"/>
<evidence type="ECO:0000313" key="2">
    <source>
        <dbReference type="EMBL" id="TVU11244.1"/>
    </source>
</evidence>
<dbReference type="Pfam" id="PF00931">
    <property type="entry name" value="NB-ARC"/>
    <property type="match status" value="1"/>
</dbReference>
<dbReference type="Proteomes" id="UP000324897">
    <property type="component" value="Chromosome 3"/>
</dbReference>
<proteinExistence type="predicted"/>